<comment type="similarity">
    <text evidence="2 12">Belongs to the D-alanine--D-alanine ligase family.</text>
</comment>
<evidence type="ECO:0000256" key="15">
    <source>
        <dbReference type="PROSITE-ProRule" id="PRU00409"/>
    </source>
</evidence>
<dbReference type="NCBIfam" id="NF000091">
    <property type="entry name" value="D_ala_D_ser_VanG"/>
    <property type="match status" value="1"/>
</dbReference>
<dbReference type="NCBIfam" id="TIGR01205">
    <property type="entry name" value="D_ala_D_alaTIGR"/>
    <property type="match status" value="1"/>
</dbReference>
<evidence type="ECO:0000256" key="10">
    <source>
        <dbReference type="ARBA" id="ARBA00023211"/>
    </source>
</evidence>
<feature type="binding site" evidence="14">
    <location>
        <position position="311"/>
    </location>
    <ligand>
        <name>Mg(2+)</name>
        <dbReference type="ChEBI" id="CHEBI:18420"/>
        <label>1</label>
    </ligand>
</feature>
<keyword evidence="10 14" id="KW-0464">Manganese</keyword>
<feature type="active site" evidence="13">
    <location>
        <position position="322"/>
    </location>
</feature>
<keyword evidence="7 14" id="KW-0460">Magnesium</keyword>
<dbReference type="Gene3D" id="3.40.50.20">
    <property type="match status" value="1"/>
</dbReference>
<dbReference type="PROSITE" id="PS00844">
    <property type="entry name" value="DALA_DALA_LIGASE_2"/>
    <property type="match status" value="1"/>
</dbReference>
<dbReference type="PANTHER" id="PTHR23132:SF25">
    <property type="entry name" value="D-ALANINE--D-ALANINE LIGASE A"/>
    <property type="match status" value="1"/>
</dbReference>
<feature type="binding site" evidence="14">
    <location>
        <position position="313"/>
    </location>
    <ligand>
        <name>Mg(2+)</name>
        <dbReference type="ChEBI" id="CHEBI:18420"/>
        <label>2</label>
    </ligand>
</feature>
<dbReference type="Gene3D" id="3.30.470.20">
    <property type="entry name" value="ATP-grasp fold, B domain"/>
    <property type="match status" value="1"/>
</dbReference>
<evidence type="ECO:0000256" key="3">
    <source>
        <dbReference type="ARBA" id="ARBA00022598"/>
    </source>
</evidence>
<accession>A0A7X0VVB2</accession>
<gene>
    <name evidence="17" type="primary">vanG</name>
    <name evidence="12" type="synonym">ddl</name>
    <name evidence="17" type="ORF">H7C18_12820</name>
</gene>
<dbReference type="SUPFAM" id="SSF56059">
    <property type="entry name" value="Glutathione synthetase ATP-binding domain-like"/>
    <property type="match status" value="1"/>
</dbReference>
<comment type="caution">
    <text evidence="17">The sequence shown here is derived from an EMBL/GenBank/DDBJ whole genome shotgun (WGS) entry which is preliminary data.</text>
</comment>
<evidence type="ECO:0000313" key="18">
    <source>
        <dbReference type="Proteomes" id="UP000564644"/>
    </source>
</evidence>
<keyword evidence="5 15" id="KW-0547">Nucleotide-binding</keyword>
<name>A0A7X0VVB2_9BACL</name>
<dbReference type="InterPro" id="IPR000291">
    <property type="entry name" value="D-Ala_lig_Van_CS"/>
</dbReference>
<dbReference type="InterPro" id="IPR011127">
    <property type="entry name" value="Dala_Dala_lig_N"/>
</dbReference>
<keyword evidence="6 15" id="KW-0067">ATP-binding</keyword>
<evidence type="ECO:0000256" key="11">
    <source>
        <dbReference type="ARBA" id="ARBA00023316"/>
    </source>
</evidence>
<dbReference type="GO" id="GO:0008716">
    <property type="term" value="F:D-alanine-D-alanine ligase activity"/>
    <property type="evidence" value="ECO:0007669"/>
    <property type="project" value="UniProtKB-UniRule"/>
</dbReference>
<dbReference type="Pfam" id="PF07478">
    <property type="entry name" value="Dala_Dala_lig_C"/>
    <property type="match status" value="1"/>
</dbReference>
<dbReference type="HAMAP" id="MF_00047">
    <property type="entry name" value="Dala_Dala_lig"/>
    <property type="match status" value="1"/>
</dbReference>
<evidence type="ECO:0000256" key="1">
    <source>
        <dbReference type="ARBA" id="ARBA00001936"/>
    </source>
</evidence>
<dbReference type="PIRSF" id="PIRSF039102">
    <property type="entry name" value="Ddl/VanB"/>
    <property type="match status" value="1"/>
</dbReference>
<evidence type="ECO:0000256" key="14">
    <source>
        <dbReference type="PIRSR" id="PIRSR039102-3"/>
    </source>
</evidence>
<dbReference type="EMBL" id="JACJVO010000015">
    <property type="protein sequence ID" value="MBB6731796.1"/>
    <property type="molecule type" value="Genomic_DNA"/>
</dbReference>
<reference evidence="17 18" key="1">
    <citation type="submission" date="2020-08" db="EMBL/GenBank/DDBJ databases">
        <title>Cohnella phylogeny.</title>
        <authorList>
            <person name="Dunlap C."/>
        </authorList>
    </citation>
    <scope>NUCLEOTIDE SEQUENCE [LARGE SCALE GENOMIC DNA]</scope>
    <source>
        <strain evidence="17 18">CBP 2801</strain>
    </source>
</reference>
<keyword evidence="12" id="KW-0963">Cytoplasm</keyword>
<feature type="binding site" evidence="14">
    <location>
        <position position="298"/>
    </location>
    <ligand>
        <name>Mg(2+)</name>
        <dbReference type="ChEBI" id="CHEBI:18420"/>
        <label>1</label>
    </ligand>
</feature>
<dbReference type="Proteomes" id="UP000564644">
    <property type="component" value="Unassembled WGS sequence"/>
</dbReference>
<sequence length="352" mass="38269">MRKWAIGVLFGGCSTEHDVSLSSAAAVLAHLDREKYELIPVGITRDGSWYRYYGDVGEIGKDRWRQHPGCVPATLSVNRTMKGLIELVGTEYRFTPLDAVFPVLHGRNGEDGTLQGLLELAGMPFVGCGTLSSAVCMDKEVSKMLVREAGIEVAPFWTLAAGESLDTALAKAEEFGYPVYVKPARSGSSIGITKAYGERELLQGIETALLHDGKAVIERHVDGVELGVAVLGGSQPETGEIDEIELAGEYFDLAEKYSLATAAIHLPARIPPETAEAARRIALRIYRVLGCAGFARVDLFLARDGRLLFNEVNTIPGFTAKSRYPSMMREAGISFPKLLDRLIEAAVREARP</sequence>
<dbReference type="Pfam" id="PF01820">
    <property type="entry name" value="Dala_Dala_lig_N"/>
    <property type="match status" value="1"/>
</dbReference>
<feature type="active site" evidence="13">
    <location>
        <position position="16"/>
    </location>
</feature>
<dbReference type="GO" id="GO:0071555">
    <property type="term" value="P:cell wall organization"/>
    <property type="evidence" value="ECO:0007669"/>
    <property type="project" value="UniProtKB-KW"/>
</dbReference>
<dbReference type="InterPro" id="IPR005905">
    <property type="entry name" value="D_ala_D_ala"/>
</dbReference>
<dbReference type="GO" id="GO:0005829">
    <property type="term" value="C:cytosol"/>
    <property type="evidence" value="ECO:0007669"/>
    <property type="project" value="TreeGrafter"/>
</dbReference>
<comment type="cofactor">
    <cofactor evidence="14">
        <name>Mg(2+)</name>
        <dbReference type="ChEBI" id="CHEBI:18420"/>
    </cofactor>
    <cofactor evidence="14">
        <name>Mn(2+)</name>
        <dbReference type="ChEBI" id="CHEBI:29035"/>
    </cofactor>
    <text evidence="14">Binds 2 magnesium or manganese ions per subunit.</text>
</comment>
<dbReference type="AlphaFoldDB" id="A0A7X0VVB2"/>
<comment type="catalytic activity">
    <reaction evidence="12">
        <text>2 D-alanine + ATP = D-alanyl-D-alanine + ADP + phosphate + H(+)</text>
        <dbReference type="Rhea" id="RHEA:11224"/>
        <dbReference type="ChEBI" id="CHEBI:15378"/>
        <dbReference type="ChEBI" id="CHEBI:30616"/>
        <dbReference type="ChEBI" id="CHEBI:43474"/>
        <dbReference type="ChEBI" id="CHEBI:57416"/>
        <dbReference type="ChEBI" id="CHEBI:57822"/>
        <dbReference type="ChEBI" id="CHEBI:456216"/>
        <dbReference type="EC" id="6.3.2.4"/>
    </reaction>
</comment>
<evidence type="ECO:0000259" key="16">
    <source>
        <dbReference type="PROSITE" id="PS50975"/>
    </source>
</evidence>
<keyword evidence="9 12" id="KW-0573">Peptidoglycan synthesis</keyword>
<dbReference type="UniPathway" id="UPA00219"/>
<dbReference type="PROSITE" id="PS00843">
    <property type="entry name" value="DALA_DALA_LIGASE_1"/>
    <property type="match status" value="1"/>
</dbReference>
<evidence type="ECO:0000256" key="9">
    <source>
        <dbReference type="ARBA" id="ARBA00022984"/>
    </source>
</evidence>
<dbReference type="EC" id="6.3.2.4" evidence="12"/>
<keyword evidence="11 12" id="KW-0961">Cell wall biogenesis/degradation</keyword>
<feature type="active site" evidence="13">
    <location>
        <position position="188"/>
    </location>
</feature>
<keyword evidence="3 12" id="KW-0436">Ligase</keyword>
<dbReference type="GO" id="GO:0046872">
    <property type="term" value="F:metal ion binding"/>
    <property type="evidence" value="ECO:0007669"/>
    <property type="project" value="UniProtKB-KW"/>
</dbReference>
<dbReference type="PROSITE" id="PS50975">
    <property type="entry name" value="ATP_GRASP"/>
    <property type="match status" value="1"/>
</dbReference>
<evidence type="ECO:0000313" key="17">
    <source>
        <dbReference type="EMBL" id="MBB6731796.1"/>
    </source>
</evidence>
<evidence type="ECO:0000256" key="12">
    <source>
        <dbReference type="HAMAP-Rule" id="MF_00047"/>
    </source>
</evidence>
<dbReference type="GO" id="GO:0008360">
    <property type="term" value="P:regulation of cell shape"/>
    <property type="evidence" value="ECO:0007669"/>
    <property type="project" value="UniProtKB-KW"/>
</dbReference>
<dbReference type="NCBIfam" id="NF002528">
    <property type="entry name" value="PRK01966.1-4"/>
    <property type="match status" value="1"/>
</dbReference>
<dbReference type="PANTHER" id="PTHR23132">
    <property type="entry name" value="D-ALANINE--D-ALANINE LIGASE"/>
    <property type="match status" value="1"/>
</dbReference>
<dbReference type="InterPro" id="IPR011761">
    <property type="entry name" value="ATP-grasp"/>
</dbReference>
<keyword evidence="8 12" id="KW-0133">Cell shape</keyword>
<comment type="pathway">
    <text evidence="12">Cell wall biogenesis; peptidoglycan biosynthesis.</text>
</comment>
<evidence type="ECO:0000256" key="5">
    <source>
        <dbReference type="ARBA" id="ARBA00022741"/>
    </source>
</evidence>
<feature type="binding site" evidence="14">
    <location>
        <position position="311"/>
    </location>
    <ligand>
        <name>Mg(2+)</name>
        <dbReference type="ChEBI" id="CHEBI:18420"/>
        <label>2</label>
    </ligand>
</feature>
<evidence type="ECO:0000256" key="2">
    <source>
        <dbReference type="ARBA" id="ARBA00010871"/>
    </source>
</evidence>
<evidence type="ECO:0000256" key="8">
    <source>
        <dbReference type="ARBA" id="ARBA00022960"/>
    </source>
</evidence>
<dbReference type="Gene3D" id="3.30.1490.20">
    <property type="entry name" value="ATP-grasp fold, A domain"/>
    <property type="match status" value="1"/>
</dbReference>
<comment type="subcellular location">
    <subcellularLocation>
        <location evidence="12">Cytoplasm</location>
    </subcellularLocation>
</comment>
<comment type="cofactor">
    <cofactor evidence="1">
        <name>Mn(2+)</name>
        <dbReference type="ChEBI" id="CHEBI:29035"/>
    </cofactor>
</comment>
<evidence type="ECO:0000256" key="6">
    <source>
        <dbReference type="ARBA" id="ARBA00022840"/>
    </source>
</evidence>
<feature type="domain" description="ATP-grasp" evidence="16">
    <location>
        <begin position="143"/>
        <end position="344"/>
    </location>
</feature>
<proteinExistence type="inferred from homology"/>
<dbReference type="InterPro" id="IPR013815">
    <property type="entry name" value="ATP_grasp_subdomain_1"/>
</dbReference>
<dbReference type="InterPro" id="IPR011095">
    <property type="entry name" value="Dala_Dala_lig_C"/>
</dbReference>
<dbReference type="InterPro" id="IPR016185">
    <property type="entry name" value="PreATP-grasp_dom_sf"/>
</dbReference>
<protein>
    <recommendedName>
        <fullName evidence="12">D-alanine--D-alanine ligase</fullName>
        <ecNumber evidence="12">6.3.2.4</ecNumber>
    </recommendedName>
    <alternativeName>
        <fullName evidence="12">D-Ala-D-Ala ligase</fullName>
    </alternativeName>
    <alternativeName>
        <fullName evidence="12">D-alanylalanine synthetase</fullName>
    </alternativeName>
</protein>
<dbReference type="RefSeq" id="WP_185129465.1">
    <property type="nucleotide sequence ID" value="NZ_JACJVO010000015.1"/>
</dbReference>
<evidence type="ECO:0000256" key="13">
    <source>
        <dbReference type="PIRSR" id="PIRSR039102-1"/>
    </source>
</evidence>
<organism evidence="17 18">
    <name type="scientific">Cohnella zeiphila</name>
    <dbReference type="NCBI Taxonomy" id="2761120"/>
    <lineage>
        <taxon>Bacteria</taxon>
        <taxon>Bacillati</taxon>
        <taxon>Bacillota</taxon>
        <taxon>Bacilli</taxon>
        <taxon>Bacillales</taxon>
        <taxon>Paenibacillaceae</taxon>
        <taxon>Cohnella</taxon>
    </lineage>
</organism>
<keyword evidence="18" id="KW-1185">Reference proteome</keyword>
<dbReference type="SUPFAM" id="SSF52440">
    <property type="entry name" value="PreATP-grasp domain"/>
    <property type="match status" value="1"/>
</dbReference>
<dbReference type="GO" id="GO:0005524">
    <property type="term" value="F:ATP binding"/>
    <property type="evidence" value="ECO:0007669"/>
    <property type="project" value="UniProtKB-UniRule"/>
</dbReference>
<keyword evidence="4 14" id="KW-0479">Metal-binding</keyword>
<evidence type="ECO:0000256" key="7">
    <source>
        <dbReference type="ARBA" id="ARBA00022842"/>
    </source>
</evidence>
<dbReference type="GO" id="GO:0009252">
    <property type="term" value="P:peptidoglycan biosynthetic process"/>
    <property type="evidence" value="ECO:0007669"/>
    <property type="project" value="UniProtKB-UniRule"/>
</dbReference>
<comment type="function">
    <text evidence="12">Cell wall formation.</text>
</comment>
<evidence type="ECO:0000256" key="4">
    <source>
        <dbReference type="ARBA" id="ARBA00022723"/>
    </source>
</evidence>